<dbReference type="PROSITE" id="PS51585">
    <property type="entry name" value="SAM_MT_TPMT"/>
    <property type="match status" value="1"/>
</dbReference>
<dbReference type="RefSeq" id="WP_103726124.1">
    <property type="nucleotide sequence ID" value="NZ_PQNY01000008.1"/>
</dbReference>
<evidence type="ECO:0000256" key="1">
    <source>
        <dbReference type="ARBA" id="ARBA00022553"/>
    </source>
</evidence>
<evidence type="ECO:0000256" key="4">
    <source>
        <dbReference type="ARBA" id="ARBA00022691"/>
    </source>
</evidence>
<sequence>MTKLNKEYWESRYKENEVGWDTGAITTPLKEYIDQLENKDTKILIPGAGNGYEFEYLISKGFRNVYVLDIAQQPLENIARRVKKAFSKNLIEQDFFEHQEQFDLILEQTFFCALDPKLREKYVEKAHSLLTEHGKLVGLLFQFPLTESGPPFGGSKQEYVKLFSNFFTIKTLEDCYNSIKPRMNNEVFINFIKK</sequence>
<organism evidence="5 6">
    <name type="scientific">Flavobacterium croceum DSM 17960</name>
    <dbReference type="NCBI Taxonomy" id="1121886"/>
    <lineage>
        <taxon>Bacteria</taxon>
        <taxon>Pseudomonadati</taxon>
        <taxon>Bacteroidota</taxon>
        <taxon>Flavobacteriia</taxon>
        <taxon>Flavobacteriales</taxon>
        <taxon>Flavobacteriaceae</taxon>
        <taxon>Flavobacterium</taxon>
    </lineage>
</organism>
<keyword evidence="4" id="KW-0949">S-adenosyl-L-methionine</keyword>
<dbReference type="OrthoDB" id="9778208at2"/>
<comment type="caution">
    <text evidence="5">The sequence shown here is derived from an EMBL/GenBank/DDBJ whole genome shotgun (WGS) entry which is preliminary data.</text>
</comment>
<dbReference type="PANTHER" id="PTHR32183">
    <property type="match status" value="1"/>
</dbReference>
<dbReference type="CDD" id="cd02440">
    <property type="entry name" value="AdoMet_MTases"/>
    <property type="match status" value="1"/>
</dbReference>
<evidence type="ECO:0000313" key="5">
    <source>
        <dbReference type="EMBL" id="POS01796.1"/>
    </source>
</evidence>
<dbReference type="GO" id="GO:0032259">
    <property type="term" value="P:methylation"/>
    <property type="evidence" value="ECO:0007669"/>
    <property type="project" value="UniProtKB-KW"/>
</dbReference>
<keyword evidence="6" id="KW-1185">Reference proteome</keyword>
<dbReference type="PANTHER" id="PTHR32183:SF6">
    <property type="entry name" value="CYSTEINE SULFINATE DESULFINASE_CYSTEINE DESULFURASE AND RELATED ENZYMES"/>
    <property type="match status" value="1"/>
</dbReference>
<accession>A0A2S4N7W9</accession>
<evidence type="ECO:0000256" key="3">
    <source>
        <dbReference type="ARBA" id="ARBA00022679"/>
    </source>
</evidence>
<keyword evidence="2 5" id="KW-0489">Methyltransferase</keyword>
<dbReference type="Pfam" id="PF05724">
    <property type="entry name" value="TPMT"/>
    <property type="match status" value="1"/>
</dbReference>
<keyword evidence="1" id="KW-0597">Phosphoprotein</keyword>
<proteinExistence type="predicted"/>
<evidence type="ECO:0000313" key="6">
    <source>
        <dbReference type="Proteomes" id="UP000237056"/>
    </source>
</evidence>
<dbReference type="Proteomes" id="UP000237056">
    <property type="component" value="Unassembled WGS sequence"/>
</dbReference>
<dbReference type="Gene3D" id="3.40.50.150">
    <property type="entry name" value="Vaccinia Virus protein VP39"/>
    <property type="match status" value="1"/>
</dbReference>
<dbReference type="AlphaFoldDB" id="A0A2S4N7W9"/>
<name>A0A2S4N7W9_9FLAO</name>
<keyword evidence="3 5" id="KW-0808">Transferase</keyword>
<protein>
    <submittedName>
        <fullName evidence="5">Thiopurine S-methyltransferase</fullName>
    </submittedName>
</protein>
<dbReference type="EMBL" id="PQNY01000008">
    <property type="protein sequence ID" value="POS01796.1"/>
    <property type="molecule type" value="Genomic_DNA"/>
</dbReference>
<dbReference type="GO" id="GO:0008757">
    <property type="term" value="F:S-adenosylmethionine-dependent methyltransferase activity"/>
    <property type="evidence" value="ECO:0007669"/>
    <property type="project" value="InterPro"/>
</dbReference>
<reference evidence="5 6" key="1">
    <citation type="submission" date="2018-01" db="EMBL/GenBank/DDBJ databases">
        <title>Genomic Encyclopedia of Type Strains, Phase I: the one thousand microbial genomes (KMG-I) project.</title>
        <authorList>
            <person name="Goeker M."/>
        </authorList>
    </citation>
    <scope>NUCLEOTIDE SEQUENCE [LARGE SCALE GENOMIC DNA]</scope>
    <source>
        <strain evidence="5 6">DSM 17960</strain>
    </source>
</reference>
<gene>
    <name evidence="5" type="ORF">Q361_108124</name>
</gene>
<dbReference type="SUPFAM" id="SSF53335">
    <property type="entry name" value="S-adenosyl-L-methionine-dependent methyltransferases"/>
    <property type="match status" value="1"/>
</dbReference>
<dbReference type="InterPro" id="IPR029063">
    <property type="entry name" value="SAM-dependent_MTases_sf"/>
</dbReference>
<dbReference type="InterPro" id="IPR008854">
    <property type="entry name" value="TPMT"/>
</dbReference>
<evidence type="ECO:0000256" key="2">
    <source>
        <dbReference type="ARBA" id="ARBA00022603"/>
    </source>
</evidence>